<feature type="transmembrane region" description="Helical" evidence="5">
    <location>
        <begin position="173"/>
        <end position="192"/>
    </location>
</feature>
<feature type="transmembrane region" description="Helical" evidence="5">
    <location>
        <begin position="96"/>
        <end position="121"/>
    </location>
</feature>
<feature type="transmembrane region" description="Helical" evidence="5">
    <location>
        <begin position="141"/>
        <end position="161"/>
    </location>
</feature>
<feature type="transmembrane region" description="Helical" evidence="5">
    <location>
        <begin position="65"/>
        <end position="84"/>
    </location>
</feature>
<evidence type="ECO:0000256" key="4">
    <source>
        <dbReference type="ARBA" id="ARBA00023136"/>
    </source>
</evidence>
<comment type="subcellular location">
    <subcellularLocation>
        <location evidence="1">Membrane</location>
        <topology evidence="1">Multi-pass membrane protein</topology>
    </subcellularLocation>
</comment>
<evidence type="ECO:0000313" key="7">
    <source>
        <dbReference type="Proteomes" id="UP001479520"/>
    </source>
</evidence>
<evidence type="ECO:0000256" key="2">
    <source>
        <dbReference type="ARBA" id="ARBA00022692"/>
    </source>
</evidence>
<dbReference type="Gene3D" id="1.20.1530.20">
    <property type="match status" value="1"/>
</dbReference>
<dbReference type="InterPro" id="IPR038770">
    <property type="entry name" value="Na+/solute_symporter_sf"/>
</dbReference>
<evidence type="ECO:0000256" key="5">
    <source>
        <dbReference type="SAM" id="Phobius"/>
    </source>
</evidence>
<dbReference type="InterPro" id="IPR004710">
    <property type="entry name" value="Bilac:Na_transpt"/>
</dbReference>
<gene>
    <name evidence="6" type="ORF">AADV58_12705</name>
</gene>
<name>A0ABZ2XG43_9RHOO</name>
<dbReference type="Proteomes" id="UP001479520">
    <property type="component" value="Chromosome"/>
</dbReference>
<evidence type="ECO:0000256" key="3">
    <source>
        <dbReference type="ARBA" id="ARBA00022989"/>
    </source>
</evidence>
<sequence length="294" mass="30585">MIDTLFLPLALAFIMFSLGLSLRVADFRAVLGDWRALGVGLVAQVFLLPLVALAIGLGLGLSPTMLLGLVILAACPGGVSSAFLTHLARGNTALSLVMTTISSLLAALTLPLVINLLMLWQAGDLPAGALFRPGDMPLGKLLAGVLLVTTLPVVVGMLLRLRAGLIGERGEAWVSRLATGFFIAIVVVTFISHRQTIVAGLPEVGAATVLLNVVAMLGGALLAWAAGLARRETIAISLECGLQNAGMGIFVAISLFRQAELAVPSVVYALTMNLGALAFLYFVRRQRAGGLALP</sequence>
<proteinExistence type="predicted"/>
<evidence type="ECO:0000256" key="1">
    <source>
        <dbReference type="ARBA" id="ARBA00004141"/>
    </source>
</evidence>
<evidence type="ECO:0000313" key="6">
    <source>
        <dbReference type="EMBL" id="WZJ20799.1"/>
    </source>
</evidence>
<feature type="transmembrane region" description="Helical" evidence="5">
    <location>
        <begin position="6"/>
        <end position="25"/>
    </location>
</feature>
<protein>
    <submittedName>
        <fullName evidence="6">Bile acid:sodium symporter family protein</fullName>
    </submittedName>
</protein>
<dbReference type="RefSeq" id="WP_341743371.1">
    <property type="nucleotide sequence ID" value="NZ_CP151406.1"/>
</dbReference>
<dbReference type="Pfam" id="PF01758">
    <property type="entry name" value="SBF"/>
    <property type="match status" value="1"/>
</dbReference>
<dbReference type="PANTHER" id="PTHR10361:SF24">
    <property type="entry name" value="P3 PROTEIN"/>
    <property type="match status" value="1"/>
</dbReference>
<feature type="transmembrane region" description="Helical" evidence="5">
    <location>
        <begin position="236"/>
        <end position="256"/>
    </location>
</feature>
<accession>A0ABZ2XG43</accession>
<organism evidence="6 7">
    <name type="scientific">Azonexus hydrophilus</name>
    <dbReference type="NCBI Taxonomy" id="418702"/>
    <lineage>
        <taxon>Bacteria</taxon>
        <taxon>Pseudomonadati</taxon>
        <taxon>Pseudomonadota</taxon>
        <taxon>Betaproteobacteria</taxon>
        <taxon>Rhodocyclales</taxon>
        <taxon>Azonexaceae</taxon>
        <taxon>Azonexus</taxon>
    </lineage>
</organism>
<keyword evidence="2 5" id="KW-0812">Transmembrane</keyword>
<feature type="transmembrane region" description="Helical" evidence="5">
    <location>
        <begin position="262"/>
        <end position="283"/>
    </location>
</feature>
<dbReference type="EMBL" id="CP151406">
    <property type="protein sequence ID" value="WZJ20799.1"/>
    <property type="molecule type" value="Genomic_DNA"/>
</dbReference>
<keyword evidence="4 5" id="KW-0472">Membrane</keyword>
<dbReference type="PANTHER" id="PTHR10361">
    <property type="entry name" value="SODIUM-BILE ACID COTRANSPORTER"/>
    <property type="match status" value="1"/>
</dbReference>
<dbReference type="InterPro" id="IPR002657">
    <property type="entry name" value="BilAc:Na_symport/Acr3"/>
</dbReference>
<keyword evidence="3 5" id="KW-1133">Transmembrane helix</keyword>
<keyword evidence="7" id="KW-1185">Reference proteome</keyword>
<reference evidence="6 7" key="1">
    <citation type="submission" date="2024-04" db="EMBL/GenBank/DDBJ databases">
        <title>Dissimilatory iodate-reducing microorganisms contribute to the enrichment of iodine in groundwater.</title>
        <authorList>
            <person name="Jiang Z."/>
        </authorList>
    </citation>
    <scope>NUCLEOTIDE SEQUENCE [LARGE SCALE GENOMIC DNA]</scope>
    <source>
        <strain evidence="6 7">NCP973</strain>
    </source>
</reference>
<feature type="transmembrane region" description="Helical" evidence="5">
    <location>
        <begin position="37"/>
        <end position="59"/>
    </location>
</feature>
<feature type="transmembrane region" description="Helical" evidence="5">
    <location>
        <begin position="204"/>
        <end position="224"/>
    </location>
</feature>